<keyword evidence="4" id="KW-0010">Activator</keyword>
<evidence type="ECO:0000313" key="9">
    <source>
        <dbReference type="Proteomes" id="UP000199377"/>
    </source>
</evidence>
<dbReference type="Proteomes" id="UP000199377">
    <property type="component" value="Unassembled WGS sequence"/>
</dbReference>
<dbReference type="STRING" id="1114924.SAMN05216258_104488"/>
<dbReference type="GO" id="GO:0003677">
    <property type="term" value="F:DNA binding"/>
    <property type="evidence" value="ECO:0007669"/>
    <property type="project" value="UniProtKB-KW"/>
</dbReference>
<keyword evidence="9" id="KW-1185">Reference proteome</keyword>
<dbReference type="AlphaFoldDB" id="A0A1I3FSD7"/>
<keyword evidence="5" id="KW-0804">Transcription</keyword>
<name>A0A1I3FSD7_9RHOB</name>
<dbReference type="PROSITE" id="PS50931">
    <property type="entry name" value="HTH_LYSR"/>
    <property type="match status" value="1"/>
</dbReference>
<gene>
    <name evidence="8" type="ORF">SAMN05216258_104488</name>
</gene>
<dbReference type="InterPro" id="IPR036388">
    <property type="entry name" value="WH-like_DNA-bd_sf"/>
</dbReference>
<dbReference type="FunFam" id="1.10.10.10:FF:000001">
    <property type="entry name" value="LysR family transcriptional regulator"/>
    <property type="match status" value="1"/>
</dbReference>
<keyword evidence="2" id="KW-0805">Transcription regulation</keyword>
<dbReference type="GO" id="GO:2000142">
    <property type="term" value="P:regulation of DNA-templated transcription initiation"/>
    <property type="evidence" value="ECO:0007669"/>
    <property type="project" value="TreeGrafter"/>
</dbReference>
<evidence type="ECO:0000256" key="2">
    <source>
        <dbReference type="ARBA" id="ARBA00023015"/>
    </source>
</evidence>
<dbReference type="InterPro" id="IPR036390">
    <property type="entry name" value="WH_DNA-bd_sf"/>
</dbReference>
<dbReference type="PANTHER" id="PTHR30293:SF0">
    <property type="entry name" value="NITROGEN ASSIMILATION REGULATORY PROTEIN NAC"/>
    <property type="match status" value="1"/>
</dbReference>
<dbReference type="SUPFAM" id="SSF53850">
    <property type="entry name" value="Periplasmic binding protein-like II"/>
    <property type="match status" value="1"/>
</dbReference>
<organism evidence="8 9">
    <name type="scientific">Albimonas pacifica</name>
    <dbReference type="NCBI Taxonomy" id="1114924"/>
    <lineage>
        <taxon>Bacteria</taxon>
        <taxon>Pseudomonadati</taxon>
        <taxon>Pseudomonadota</taxon>
        <taxon>Alphaproteobacteria</taxon>
        <taxon>Rhodobacterales</taxon>
        <taxon>Paracoccaceae</taxon>
        <taxon>Albimonas</taxon>
    </lineage>
</organism>
<protein>
    <submittedName>
        <fullName evidence="8">LysR family transcriptional regulator, regulatory protein for tcuABC</fullName>
    </submittedName>
</protein>
<feature type="domain" description="HTH lysR-type" evidence="7">
    <location>
        <begin position="1"/>
        <end position="58"/>
    </location>
</feature>
<dbReference type="GO" id="GO:0003700">
    <property type="term" value="F:DNA-binding transcription factor activity"/>
    <property type="evidence" value="ECO:0007669"/>
    <property type="project" value="InterPro"/>
</dbReference>
<dbReference type="RefSeq" id="WP_092859757.1">
    <property type="nucleotide sequence ID" value="NZ_FOQH01000004.1"/>
</dbReference>
<evidence type="ECO:0000256" key="4">
    <source>
        <dbReference type="ARBA" id="ARBA00023159"/>
    </source>
</evidence>
<dbReference type="Pfam" id="PF00126">
    <property type="entry name" value="HTH_1"/>
    <property type="match status" value="1"/>
</dbReference>
<evidence type="ECO:0000256" key="3">
    <source>
        <dbReference type="ARBA" id="ARBA00023125"/>
    </source>
</evidence>
<dbReference type="OrthoDB" id="8479357at2"/>
<proteinExistence type="inferred from homology"/>
<dbReference type="EMBL" id="FOQH01000004">
    <property type="protein sequence ID" value="SFI14130.1"/>
    <property type="molecule type" value="Genomic_DNA"/>
</dbReference>
<keyword evidence="3" id="KW-0238">DNA-binding</keyword>
<dbReference type="SUPFAM" id="SSF46785">
    <property type="entry name" value="Winged helix' DNA-binding domain"/>
    <property type="match status" value="1"/>
</dbReference>
<evidence type="ECO:0000313" key="8">
    <source>
        <dbReference type="EMBL" id="SFI14130.1"/>
    </source>
</evidence>
<dbReference type="InterPro" id="IPR000847">
    <property type="entry name" value="LysR_HTH_N"/>
</dbReference>
<sequence>MDIRALKYFVQIVEDGSLSRASRALHVAQPALSQQVAKLEDQVGRALLVRSTKGVTPTENGLALYHHARLLIRQMEQALMIAQAPDGAVKGVVTIGLPATTVASIGLPLVQRVRARFPGILLNVVEAMSGHIDQMIRQRQLDLAVLFSADLSSEFAVSPLMVEELFVIVAADGDLVPPGRETLTIEEVSRFPLIMPTSVHGLRKRVAIEFESRALSMNVVAEIDSLSLLMNCVQEGIGATIKPMGAIMQQRGQERDWRWLRISDAQMRRSNFLYSLPAEHLSPAAAIIGEEVRETVNALIRDARWQGFEPAPGARPARPPRPADVRVA</sequence>
<dbReference type="Pfam" id="PF03466">
    <property type="entry name" value="LysR_substrate"/>
    <property type="match status" value="1"/>
</dbReference>
<dbReference type="InterPro" id="IPR005119">
    <property type="entry name" value="LysR_subst-bd"/>
</dbReference>
<evidence type="ECO:0000256" key="5">
    <source>
        <dbReference type="ARBA" id="ARBA00023163"/>
    </source>
</evidence>
<evidence type="ECO:0000259" key="7">
    <source>
        <dbReference type="PROSITE" id="PS50931"/>
    </source>
</evidence>
<feature type="region of interest" description="Disordered" evidence="6">
    <location>
        <begin position="309"/>
        <end position="328"/>
    </location>
</feature>
<dbReference type="PRINTS" id="PR00039">
    <property type="entry name" value="HTHLYSR"/>
</dbReference>
<dbReference type="Gene3D" id="1.10.10.10">
    <property type="entry name" value="Winged helix-like DNA-binding domain superfamily/Winged helix DNA-binding domain"/>
    <property type="match status" value="1"/>
</dbReference>
<dbReference type="Gene3D" id="3.40.190.290">
    <property type="match status" value="1"/>
</dbReference>
<reference evidence="8 9" key="1">
    <citation type="submission" date="2016-10" db="EMBL/GenBank/DDBJ databases">
        <authorList>
            <person name="de Groot N.N."/>
        </authorList>
    </citation>
    <scope>NUCLEOTIDE SEQUENCE [LARGE SCALE GENOMIC DNA]</scope>
    <source>
        <strain evidence="8 9">CGMCC 1.11030</strain>
    </source>
</reference>
<accession>A0A1I3FSD7</accession>
<dbReference type="PANTHER" id="PTHR30293">
    <property type="entry name" value="TRANSCRIPTIONAL REGULATORY PROTEIN NAC-RELATED"/>
    <property type="match status" value="1"/>
</dbReference>
<evidence type="ECO:0000256" key="1">
    <source>
        <dbReference type="ARBA" id="ARBA00009437"/>
    </source>
</evidence>
<comment type="similarity">
    <text evidence="1">Belongs to the LysR transcriptional regulatory family.</text>
</comment>
<evidence type="ECO:0000256" key="6">
    <source>
        <dbReference type="SAM" id="MobiDB-lite"/>
    </source>
</evidence>